<sequence>MSATTPVTTGRRGGRAPAALRAVVDVARGALIGAAEIVPGVSGGTIALIVGVYGHLIDGAGHLARGVALLVADAVRARGAARAMAHFRSVRWTVMIPIGLGMVGAILIGARLLAPLLDDFPVGTRAVFAGLIVASLIVPIRMVGSRWRPRDIALALLAAAVTFALIGLPPAGEIDPPLILVAVSAGFAVCALVLPGVSGSFLLLTLGMYAPTLEAVNDRDLTYLGAFVVGAVLGLGVFVSGLQWLFAHHHRVTLVVMTGLLLGSLRALWPWQGAQNGLLAPSGDVGLAIALFIAGAALVTALVVVEGVLVRRRVLAEHAVVDEVPDADRSAEGRSRR</sequence>
<keyword evidence="2" id="KW-1185">Reference proteome</keyword>
<evidence type="ECO:0000313" key="1">
    <source>
        <dbReference type="EMBL" id="TFD76188.1"/>
    </source>
</evidence>
<accession>A0A4Y8KKE2</accession>
<organism evidence="1 2">
    <name type="scientific">Cryobacterium psychrophilum</name>
    <dbReference type="NCBI Taxonomy" id="41988"/>
    <lineage>
        <taxon>Bacteria</taxon>
        <taxon>Bacillati</taxon>
        <taxon>Actinomycetota</taxon>
        <taxon>Actinomycetes</taxon>
        <taxon>Micrococcales</taxon>
        <taxon>Microbacteriaceae</taxon>
        <taxon>Cryobacterium</taxon>
    </lineage>
</organism>
<dbReference type="AlphaFoldDB" id="A0A4Y8KKE2"/>
<proteinExistence type="predicted"/>
<dbReference type="OrthoDB" id="9793746at2"/>
<dbReference type="EMBL" id="SOHQ01000040">
    <property type="protein sequence ID" value="TFD76188.1"/>
    <property type="molecule type" value="Genomic_DNA"/>
</dbReference>
<dbReference type="RefSeq" id="WP_134171869.1">
    <property type="nucleotide sequence ID" value="NZ_SODI01000001.1"/>
</dbReference>
<dbReference type="InterPro" id="IPR007163">
    <property type="entry name" value="VCA0040-like"/>
</dbReference>
<gene>
    <name evidence="1" type="ORF">E3T53_14215</name>
</gene>
<dbReference type="Proteomes" id="UP000298218">
    <property type="component" value="Unassembled WGS sequence"/>
</dbReference>
<dbReference type="Pfam" id="PF04018">
    <property type="entry name" value="VCA0040-like"/>
    <property type="match status" value="1"/>
</dbReference>
<reference evidence="1 2" key="1">
    <citation type="submission" date="2019-03" db="EMBL/GenBank/DDBJ databases">
        <title>Genomics of glacier-inhabiting Cryobacterium strains.</title>
        <authorList>
            <person name="Liu Q."/>
            <person name="Xin Y.-H."/>
        </authorList>
    </citation>
    <scope>NUCLEOTIDE SEQUENCE [LARGE SCALE GENOMIC DNA]</scope>
    <source>
        <strain evidence="1 2">CGMCC 1.4292</strain>
    </source>
</reference>
<dbReference type="PANTHER" id="PTHR37308:SF1">
    <property type="entry name" value="POLYPRENYL-PHOSPHATE TRANSPORTER"/>
    <property type="match status" value="1"/>
</dbReference>
<evidence type="ECO:0000313" key="2">
    <source>
        <dbReference type="Proteomes" id="UP000298218"/>
    </source>
</evidence>
<protein>
    <submittedName>
        <fullName evidence="1">DUF368 domain-containing protein</fullName>
    </submittedName>
</protein>
<name>A0A4Y8KKE2_9MICO</name>
<comment type="caution">
    <text evidence="1">The sequence shown here is derived from an EMBL/GenBank/DDBJ whole genome shotgun (WGS) entry which is preliminary data.</text>
</comment>
<dbReference type="PANTHER" id="PTHR37308">
    <property type="entry name" value="INTEGRAL MEMBRANE PROTEIN"/>
    <property type="match status" value="1"/>
</dbReference>